<feature type="repeat" description="TPR" evidence="8">
    <location>
        <begin position="244"/>
        <end position="277"/>
    </location>
</feature>
<protein>
    <recommendedName>
        <fullName evidence="3">protein O-GlcNAc transferase</fullName>
        <ecNumber evidence="3">2.4.1.255</ecNumber>
    </recommendedName>
</protein>
<dbReference type="Gene3D" id="1.25.40.10">
    <property type="entry name" value="Tetratricopeptide repeat domain"/>
    <property type="match status" value="3"/>
</dbReference>
<comment type="similarity">
    <text evidence="2">Belongs to the glycosyltransferase 41 family. O-GlcNAc transferase subfamily.</text>
</comment>
<keyword evidence="7 8" id="KW-0802">TPR repeat</keyword>
<keyword evidence="11" id="KW-1185">Reference proteome</keyword>
<feature type="domain" description="O-GlcNAc transferase C-terminal" evidence="9">
    <location>
        <begin position="341"/>
        <end position="520"/>
    </location>
</feature>
<keyword evidence="5" id="KW-0808">Transferase</keyword>
<name>A0AAW6RIE6_9BURK</name>
<dbReference type="GO" id="GO:0097363">
    <property type="term" value="F:protein O-acetylglucosaminyltransferase activity"/>
    <property type="evidence" value="ECO:0007669"/>
    <property type="project" value="UniProtKB-EC"/>
</dbReference>
<dbReference type="InterPro" id="IPR019734">
    <property type="entry name" value="TPR_rpt"/>
</dbReference>
<dbReference type="Pfam" id="PF13432">
    <property type="entry name" value="TPR_16"/>
    <property type="match status" value="2"/>
</dbReference>
<evidence type="ECO:0000256" key="2">
    <source>
        <dbReference type="ARBA" id="ARBA00005386"/>
    </source>
</evidence>
<dbReference type="EMBL" id="JARVII010000002">
    <property type="protein sequence ID" value="MDG9698386.1"/>
    <property type="molecule type" value="Genomic_DNA"/>
</dbReference>
<evidence type="ECO:0000256" key="4">
    <source>
        <dbReference type="ARBA" id="ARBA00022676"/>
    </source>
</evidence>
<dbReference type="PROSITE" id="PS50005">
    <property type="entry name" value="TPR"/>
    <property type="match status" value="4"/>
</dbReference>
<evidence type="ECO:0000259" key="9">
    <source>
        <dbReference type="Pfam" id="PF13844"/>
    </source>
</evidence>
<comment type="pathway">
    <text evidence="1">Protein modification; protein glycosylation.</text>
</comment>
<dbReference type="InterPro" id="IPR011990">
    <property type="entry name" value="TPR-like_helical_dom_sf"/>
</dbReference>
<dbReference type="Pfam" id="PF13844">
    <property type="entry name" value="Glyco_transf_41"/>
    <property type="match status" value="2"/>
</dbReference>
<keyword evidence="4" id="KW-0328">Glycosyltransferase</keyword>
<dbReference type="SUPFAM" id="SSF48452">
    <property type="entry name" value="TPR-like"/>
    <property type="match status" value="1"/>
</dbReference>
<organism evidence="10 11">
    <name type="scientific">Ottowia cancrivicina</name>
    <dbReference type="NCBI Taxonomy" id="3040346"/>
    <lineage>
        <taxon>Bacteria</taxon>
        <taxon>Pseudomonadati</taxon>
        <taxon>Pseudomonadota</taxon>
        <taxon>Betaproteobacteria</taxon>
        <taxon>Burkholderiales</taxon>
        <taxon>Comamonadaceae</taxon>
        <taxon>Ottowia</taxon>
    </lineage>
</organism>
<dbReference type="SMART" id="SM00028">
    <property type="entry name" value="TPR"/>
    <property type="match status" value="8"/>
</dbReference>
<evidence type="ECO:0000256" key="5">
    <source>
        <dbReference type="ARBA" id="ARBA00022679"/>
    </source>
</evidence>
<dbReference type="Gene3D" id="3.40.50.2000">
    <property type="entry name" value="Glycogen Phosphorylase B"/>
    <property type="match status" value="1"/>
</dbReference>
<reference evidence="10 11" key="1">
    <citation type="submission" date="2023-04" db="EMBL/GenBank/DDBJ databases">
        <title>Ottowia paracancer sp. nov., isolated from human stomach.</title>
        <authorList>
            <person name="Song Y."/>
        </authorList>
    </citation>
    <scope>NUCLEOTIDE SEQUENCE [LARGE SCALE GENOMIC DNA]</scope>
    <source>
        <strain evidence="10 11">10c7w1</strain>
    </source>
</reference>
<comment type="caution">
    <text evidence="10">The sequence shown here is derived from an EMBL/GenBank/DDBJ whole genome shotgun (WGS) entry which is preliminary data.</text>
</comment>
<dbReference type="AlphaFoldDB" id="A0AAW6RIE6"/>
<dbReference type="RefSeq" id="WP_279523506.1">
    <property type="nucleotide sequence ID" value="NZ_JARVII010000002.1"/>
</dbReference>
<dbReference type="InterPro" id="IPR029489">
    <property type="entry name" value="OGT/SEC/SPY_C"/>
</dbReference>
<evidence type="ECO:0000256" key="6">
    <source>
        <dbReference type="ARBA" id="ARBA00022737"/>
    </source>
</evidence>
<dbReference type="PANTHER" id="PTHR44998:SF1">
    <property type="entry name" value="UDP-N-ACETYLGLUCOSAMINE--PEPTIDE N-ACETYLGLUCOSAMINYLTRANSFERASE 110 KDA SUBUNIT"/>
    <property type="match status" value="1"/>
</dbReference>
<evidence type="ECO:0000256" key="7">
    <source>
        <dbReference type="ARBA" id="ARBA00022803"/>
    </source>
</evidence>
<dbReference type="Pfam" id="PF14559">
    <property type="entry name" value="TPR_19"/>
    <property type="match status" value="1"/>
</dbReference>
<feature type="repeat" description="TPR" evidence="8">
    <location>
        <begin position="142"/>
        <end position="175"/>
    </location>
</feature>
<evidence type="ECO:0000313" key="10">
    <source>
        <dbReference type="EMBL" id="MDG9698386.1"/>
    </source>
</evidence>
<evidence type="ECO:0000256" key="3">
    <source>
        <dbReference type="ARBA" id="ARBA00011970"/>
    </source>
</evidence>
<feature type="repeat" description="TPR" evidence="8">
    <location>
        <begin position="74"/>
        <end position="107"/>
    </location>
</feature>
<dbReference type="Gene3D" id="3.40.50.11380">
    <property type="match status" value="1"/>
</dbReference>
<keyword evidence="6" id="KW-0677">Repeat</keyword>
<dbReference type="EC" id="2.4.1.255" evidence="3"/>
<proteinExistence type="inferred from homology"/>
<evidence type="ECO:0000256" key="8">
    <source>
        <dbReference type="PROSITE-ProRule" id="PRU00339"/>
    </source>
</evidence>
<dbReference type="Proteomes" id="UP001237156">
    <property type="component" value="Unassembled WGS sequence"/>
</dbReference>
<evidence type="ECO:0000313" key="11">
    <source>
        <dbReference type="Proteomes" id="UP001237156"/>
    </source>
</evidence>
<feature type="repeat" description="TPR" evidence="8">
    <location>
        <begin position="108"/>
        <end position="141"/>
    </location>
</feature>
<dbReference type="SUPFAM" id="SSF53756">
    <property type="entry name" value="UDP-Glycosyltransferase/glycogen phosphorylase"/>
    <property type="match status" value="1"/>
</dbReference>
<accession>A0AAW6RIE6</accession>
<gene>
    <name evidence="10" type="ORF">QB898_01395</name>
</gene>
<evidence type="ECO:0000256" key="1">
    <source>
        <dbReference type="ARBA" id="ARBA00004922"/>
    </source>
</evidence>
<dbReference type="PANTHER" id="PTHR44998">
    <property type="match status" value="1"/>
</dbReference>
<feature type="domain" description="O-GlcNAc transferase C-terminal" evidence="9">
    <location>
        <begin position="524"/>
        <end position="711"/>
    </location>
</feature>
<sequence>MNKPASAAALQEASRLASQGRLPQAAQLLRQHLQAQPGDALAWQMLGLMHLMSSQWPDAVSALEQSAALNGKDARTWAMLGVACSQQGRVQQAISHFDAAVALAPADAALWCDRGRALHAAQRLEEALASADRALSLNPAQPAAWLLRGNTLRDLRRLPEAVQSLQQAARLAPADALHWHALAAALEDGRQFENTLACARRGLAVAPRHSGLWVSRGNAEMALDQPQPAAASYEQACQCDPGNADAWVGRSRALFKLGEDEQALDCLEKGVALDDKPPFLAELMRYRQKQARWDDLPALWARVLAQLDEHNAYSMAFPMLAHPGATGADLLRSARACVAAERAKLPRPLPARPAPEAPAAGRPLRVGYLSGDLRDHAVSYLLAGVFEAHDRSAFRVIGIDASAKAVSDTPMRQRVLAAFDEYVALGRCTPEEAANRIRALRLDVLIDLMGATGDGQAGVPLLRPAPLQVAWLGFPGTSGMDEIDYILADRHVAPPGSEGEFSECVVRLPDTFQPNDSQRVISPVTPTRASQGLPASGFVFCCHNNTYKILPGMFDIWMRLLHAVPGSVLWLVNDGEYARANLREQAARRGIAADRLVFAERCDYPDYLARYRLADLFLDTLPFNAGTTASDALWAGLPVLTQTGRSFAGRMAASLLHAVGLPELVTQTADEYEALALRLATHAQELAALRQRLNQQGRASALFDTARLTRHLEQALLTMCQRQQQGLPPQGFDVPALPAA</sequence>